<accession>A0A182QJ63</accession>
<feature type="transmembrane region" description="Helical" evidence="4">
    <location>
        <begin position="322"/>
        <end position="344"/>
    </location>
</feature>
<dbReference type="PRINTS" id="PR00019">
    <property type="entry name" value="LEURICHRPT"/>
</dbReference>
<organism evidence="6 7">
    <name type="scientific">Anopheles farauti</name>
    <dbReference type="NCBI Taxonomy" id="69004"/>
    <lineage>
        <taxon>Eukaryota</taxon>
        <taxon>Metazoa</taxon>
        <taxon>Ecdysozoa</taxon>
        <taxon>Arthropoda</taxon>
        <taxon>Hexapoda</taxon>
        <taxon>Insecta</taxon>
        <taxon>Pterygota</taxon>
        <taxon>Neoptera</taxon>
        <taxon>Endopterygota</taxon>
        <taxon>Diptera</taxon>
        <taxon>Nematocera</taxon>
        <taxon>Culicoidea</taxon>
        <taxon>Culicidae</taxon>
        <taxon>Anophelinae</taxon>
        <taxon>Anopheles</taxon>
    </lineage>
</organism>
<keyword evidence="4" id="KW-1133">Transmembrane helix</keyword>
<dbReference type="Gene3D" id="3.80.10.10">
    <property type="entry name" value="Ribonuclease Inhibitor"/>
    <property type="match status" value="1"/>
</dbReference>
<evidence type="ECO:0000256" key="3">
    <source>
        <dbReference type="ARBA" id="ARBA00022737"/>
    </source>
</evidence>
<dbReference type="SMART" id="SM00369">
    <property type="entry name" value="LRR_TYP"/>
    <property type="match status" value="3"/>
</dbReference>
<dbReference type="STRING" id="69004.A0A182QJ63"/>
<keyword evidence="4" id="KW-0472">Membrane</keyword>
<dbReference type="EMBL" id="AXCN02000285">
    <property type="status" value="NOT_ANNOTATED_CDS"/>
    <property type="molecule type" value="Genomic_DNA"/>
</dbReference>
<sequence>MGSSVRILPLWALMPALLSIASGLEYKCEPGTGPTVCTIRCLLYSAAAVAKNGSLLPTVNLPETVHTVRLLYDLYYYRHQASIARYDMTLHTSVLHDPPNVQLEDTGMWELVLPDNLQVGEFTNNAISSVVTNATKTYAVRYLDLSHNTLQSLTNLSMLVNLQSLNLESNLIRTIKPNVFERMRNLTNLYLSNNNLETFDLRTLPKSLAVLWLMRNLLHELPLTGVSLPALTELDLESNSLTTLDLPALFTAFPALRRLLIGYNTFTKEEAERIIADLQRHSITYRVSVLENENIQCNSDEYLVDKMCFERNSFGSQSFAKALFLLMLAILVVSVFGASVRWVWYEMRY</sequence>
<dbReference type="InterPro" id="IPR050328">
    <property type="entry name" value="Dev_Immune_Receptor"/>
</dbReference>
<dbReference type="InterPro" id="IPR003591">
    <property type="entry name" value="Leu-rich_rpt_typical-subtyp"/>
</dbReference>
<reference evidence="7" key="1">
    <citation type="submission" date="2014-01" db="EMBL/GenBank/DDBJ databases">
        <title>The Genome Sequence of Anopheles farauti FAR1 (V2).</title>
        <authorList>
            <consortium name="The Broad Institute Genomics Platform"/>
            <person name="Neafsey D.E."/>
            <person name="Besansky N."/>
            <person name="Howell P."/>
            <person name="Walton C."/>
            <person name="Young S.K."/>
            <person name="Zeng Q."/>
            <person name="Gargeya S."/>
            <person name="Fitzgerald M."/>
            <person name="Haas B."/>
            <person name="Abouelleil A."/>
            <person name="Allen A.W."/>
            <person name="Alvarado L."/>
            <person name="Arachchi H.M."/>
            <person name="Berlin A.M."/>
            <person name="Chapman S.B."/>
            <person name="Gainer-Dewar J."/>
            <person name="Goldberg J."/>
            <person name="Griggs A."/>
            <person name="Gujja S."/>
            <person name="Hansen M."/>
            <person name="Howarth C."/>
            <person name="Imamovic A."/>
            <person name="Ireland A."/>
            <person name="Larimer J."/>
            <person name="McCowan C."/>
            <person name="Murphy C."/>
            <person name="Pearson M."/>
            <person name="Poon T.W."/>
            <person name="Priest M."/>
            <person name="Roberts A."/>
            <person name="Saif S."/>
            <person name="Shea T."/>
            <person name="Sisk P."/>
            <person name="Sykes S."/>
            <person name="Wortman J."/>
            <person name="Nusbaum C."/>
            <person name="Birren B."/>
        </authorList>
    </citation>
    <scope>NUCLEOTIDE SEQUENCE [LARGE SCALE GENOMIC DNA]</scope>
    <source>
        <strain evidence="7">FAR1</strain>
    </source>
</reference>
<dbReference type="InterPro" id="IPR032675">
    <property type="entry name" value="LRR_dom_sf"/>
</dbReference>
<evidence type="ECO:0000313" key="6">
    <source>
        <dbReference type="EnsemblMetazoa" id="AFAF011285-PA"/>
    </source>
</evidence>
<dbReference type="Pfam" id="PF13855">
    <property type="entry name" value="LRR_8"/>
    <property type="match status" value="1"/>
</dbReference>
<dbReference type="PANTHER" id="PTHR24373">
    <property type="entry name" value="SLIT RELATED LEUCINE-RICH REPEAT NEURONAL PROTEIN"/>
    <property type="match status" value="1"/>
</dbReference>
<dbReference type="EnsemblMetazoa" id="AFAF011285-RA">
    <property type="protein sequence ID" value="AFAF011285-PA"/>
    <property type="gene ID" value="AFAF011285"/>
</dbReference>
<dbReference type="InterPro" id="IPR001611">
    <property type="entry name" value="Leu-rich_rpt"/>
</dbReference>
<keyword evidence="1" id="KW-0433">Leucine-rich repeat</keyword>
<feature type="chain" id="PRO_5008132955" description="Leucine rich immune protein (Coil-less)" evidence="5">
    <location>
        <begin position="24"/>
        <end position="349"/>
    </location>
</feature>
<evidence type="ECO:0000256" key="4">
    <source>
        <dbReference type="SAM" id="Phobius"/>
    </source>
</evidence>
<reference evidence="6" key="2">
    <citation type="submission" date="2020-05" db="UniProtKB">
        <authorList>
            <consortium name="EnsemblMetazoa"/>
        </authorList>
    </citation>
    <scope>IDENTIFICATION</scope>
    <source>
        <strain evidence="6">FAR1</strain>
    </source>
</reference>
<proteinExistence type="predicted"/>
<evidence type="ECO:0008006" key="8">
    <source>
        <dbReference type="Google" id="ProtNLM"/>
    </source>
</evidence>
<dbReference type="PANTHER" id="PTHR24373:SF275">
    <property type="entry name" value="TIR DOMAIN-CONTAINING PROTEIN"/>
    <property type="match status" value="1"/>
</dbReference>
<evidence type="ECO:0000256" key="5">
    <source>
        <dbReference type="SAM" id="SignalP"/>
    </source>
</evidence>
<dbReference type="AlphaFoldDB" id="A0A182QJ63"/>
<dbReference type="Pfam" id="PF00560">
    <property type="entry name" value="LRR_1"/>
    <property type="match status" value="1"/>
</dbReference>
<evidence type="ECO:0000313" key="7">
    <source>
        <dbReference type="Proteomes" id="UP000075886"/>
    </source>
</evidence>
<protein>
    <recommendedName>
        <fullName evidence="8">Leucine rich immune protein (Coil-less)</fullName>
    </recommendedName>
</protein>
<keyword evidence="7" id="KW-1185">Reference proteome</keyword>
<evidence type="ECO:0000256" key="1">
    <source>
        <dbReference type="ARBA" id="ARBA00022614"/>
    </source>
</evidence>
<feature type="signal peptide" evidence="5">
    <location>
        <begin position="1"/>
        <end position="23"/>
    </location>
</feature>
<name>A0A182QJ63_9DIPT</name>
<dbReference type="VEuPathDB" id="VectorBase:AFAF011285"/>
<keyword evidence="3" id="KW-0677">Repeat</keyword>
<dbReference type="Proteomes" id="UP000075886">
    <property type="component" value="Unassembled WGS sequence"/>
</dbReference>
<dbReference type="PROSITE" id="PS51450">
    <property type="entry name" value="LRR"/>
    <property type="match status" value="3"/>
</dbReference>
<evidence type="ECO:0000256" key="2">
    <source>
        <dbReference type="ARBA" id="ARBA00022729"/>
    </source>
</evidence>
<keyword evidence="4" id="KW-0812">Transmembrane</keyword>
<keyword evidence="2 5" id="KW-0732">Signal</keyword>
<dbReference type="SUPFAM" id="SSF52058">
    <property type="entry name" value="L domain-like"/>
    <property type="match status" value="1"/>
</dbReference>